<keyword evidence="2" id="KW-1133">Transmembrane helix</keyword>
<accession>A0A521DWH5</accession>
<proteinExistence type="predicted"/>
<keyword evidence="1" id="KW-0175">Coiled coil</keyword>
<evidence type="ECO:0000256" key="1">
    <source>
        <dbReference type="SAM" id="Coils"/>
    </source>
</evidence>
<feature type="transmembrane region" description="Helical" evidence="2">
    <location>
        <begin position="132"/>
        <end position="155"/>
    </location>
</feature>
<keyword evidence="2" id="KW-0812">Transmembrane</keyword>
<name>A0A521DWH5_9BACT</name>
<dbReference type="RefSeq" id="WP_142936151.1">
    <property type="nucleotide sequence ID" value="NZ_FXTM01000027.1"/>
</dbReference>
<sequence>MDEIKELVLKHEREISQLTAIQQVLVQQTEKTTETLTALKDAITEIKVSIEEQRKELKIAIEIRDKVDSINQNLLVEKNNQKQTNQKIFEKIENLEKEIEELKNRMEEISENTTFARWLDGGFKTLSKKTAVLILMALGLMILGAFLGVDLHHFIRRN</sequence>
<organism evidence="3 4">
    <name type="scientific">Balnearium lithotrophicum</name>
    <dbReference type="NCBI Taxonomy" id="223788"/>
    <lineage>
        <taxon>Bacteria</taxon>
        <taxon>Pseudomonadati</taxon>
        <taxon>Aquificota</taxon>
        <taxon>Aquificia</taxon>
        <taxon>Desulfurobacteriales</taxon>
        <taxon>Desulfurobacteriaceae</taxon>
        <taxon>Balnearium</taxon>
    </lineage>
</organism>
<evidence type="ECO:0000256" key="2">
    <source>
        <dbReference type="SAM" id="Phobius"/>
    </source>
</evidence>
<evidence type="ECO:0000313" key="4">
    <source>
        <dbReference type="Proteomes" id="UP000317315"/>
    </source>
</evidence>
<evidence type="ECO:0000313" key="3">
    <source>
        <dbReference type="EMBL" id="SMO76089.1"/>
    </source>
</evidence>
<feature type="coiled-coil region" evidence="1">
    <location>
        <begin position="1"/>
        <end position="112"/>
    </location>
</feature>
<keyword evidence="4" id="KW-1185">Reference proteome</keyword>
<protein>
    <submittedName>
        <fullName evidence="3">Uncharacterized protein</fullName>
    </submittedName>
</protein>
<reference evidence="3 4" key="1">
    <citation type="submission" date="2017-05" db="EMBL/GenBank/DDBJ databases">
        <authorList>
            <person name="Varghese N."/>
            <person name="Submissions S."/>
        </authorList>
    </citation>
    <scope>NUCLEOTIDE SEQUENCE [LARGE SCALE GENOMIC DNA]</scope>
    <source>
        <strain evidence="3 4">DSM 16304</strain>
    </source>
</reference>
<dbReference type="EMBL" id="FXTM01000027">
    <property type="protein sequence ID" value="SMO76089.1"/>
    <property type="molecule type" value="Genomic_DNA"/>
</dbReference>
<dbReference type="AlphaFoldDB" id="A0A521DWH5"/>
<dbReference type="Proteomes" id="UP000317315">
    <property type="component" value="Unassembled WGS sequence"/>
</dbReference>
<keyword evidence="2" id="KW-0472">Membrane</keyword>
<gene>
    <name evidence="3" type="ORF">SAMN06269117_12715</name>
</gene>